<sequence length="508" mass="57180">MGNSTSTPPARLPKDFMWGFATASFQIEGSTDKDGRGKSIWDDFSRTPGKTRDGGNGDIATDSYARYKEDIALLRQYGVRAYRFSIAWPRIIPLGGRADPVNERGIQWYSDFIDELIKNGITPFVTLYHWDLPQALHERYGGWLNREVVADFEHYARVCFAAFGDRVKYWLTMNEPWCVSVLGYGRGVFAPGRSSDRARSAEGDSSTEPWIVAHHVILAHASAVRAYRESFKPKHGGVIGITLNGDWALPYDDSPENVAAAQHALDDPIYLGHYPDFMHEMLGERLPVFTPDELTLVKGSSDFYGMNTYTTNLCKAGGDDEFQGLVEYTFTRSNGTQLGTQAHCAWLQTYPQGFRDLLNYLYKKYKKPIYVTENGFAVKDEHAMSLEDALHDADRVEYFRGMTDAIARAVAEDGVDVRAYFPWSLLDNFEWADGYETRFGVTYVDYVTQKRYPKDSGKFLAKWFAENVENSGSTTPRLSTGGASLDNLPTTQLIGTWPAVVRTRGAKL</sequence>
<reference evidence="1" key="1">
    <citation type="submission" date="2021-02" db="EMBL/GenBank/DDBJ databases">
        <authorList>
            <consortium name="DOE Joint Genome Institute"/>
            <person name="Ahrendt S."/>
            <person name="Looney B.P."/>
            <person name="Miyauchi S."/>
            <person name="Morin E."/>
            <person name="Drula E."/>
            <person name="Courty P.E."/>
            <person name="Chicoki N."/>
            <person name="Fauchery L."/>
            <person name="Kohler A."/>
            <person name="Kuo A."/>
            <person name="Labutti K."/>
            <person name="Pangilinan J."/>
            <person name="Lipzen A."/>
            <person name="Riley R."/>
            <person name="Andreopoulos W."/>
            <person name="He G."/>
            <person name="Johnson J."/>
            <person name="Barry K.W."/>
            <person name="Grigoriev I.V."/>
            <person name="Nagy L."/>
            <person name="Hibbett D."/>
            <person name="Henrissat B."/>
            <person name="Matheny P.B."/>
            <person name="Labbe J."/>
            <person name="Martin F."/>
        </authorList>
    </citation>
    <scope>NUCLEOTIDE SEQUENCE</scope>
    <source>
        <strain evidence="1">EC-137</strain>
    </source>
</reference>
<evidence type="ECO:0000313" key="1">
    <source>
        <dbReference type="EMBL" id="KAI0030154.1"/>
    </source>
</evidence>
<dbReference type="Proteomes" id="UP000814128">
    <property type="component" value="Unassembled WGS sequence"/>
</dbReference>
<name>A0ACB8QEA0_9AGAM</name>
<proteinExistence type="predicted"/>
<evidence type="ECO:0000313" key="2">
    <source>
        <dbReference type="Proteomes" id="UP000814128"/>
    </source>
</evidence>
<dbReference type="EMBL" id="MU273637">
    <property type="protein sequence ID" value="KAI0030154.1"/>
    <property type="molecule type" value="Genomic_DNA"/>
</dbReference>
<keyword evidence="2" id="KW-1185">Reference proteome</keyword>
<reference evidence="1" key="2">
    <citation type="journal article" date="2022" name="New Phytol.">
        <title>Evolutionary transition to the ectomycorrhizal habit in the genomes of a hyperdiverse lineage of mushroom-forming fungi.</title>
        <authorList>
            <person name="Looney B."/>
            <person name="Miyauchi S."/>
            <person name="Morin E."/>
            <person name="Drula E."/>
            <person name="Courty P.E."/>
            <person name="Kohler A."/>
            <person name="Kuo A."/>
            <person name="LaButti K."/>
            <person name="Pangilinan J."/>
            <person name="Lipzen A."/>
            <person name="Riley R."/>
            <person name="Andreopoulos W."/>
            <person name="He G."/>
            <person name="Johnson J."/>
            <person name="Nolan M."/>
            <person name="Tritt A."/>
            <person name="Barry K.W."/>
            <person name="Grigoriev I.V."/>
            <person name="Nagy L.G."/>
            <person name="Hibbett D."/>
            <person name="Henrissat B."/>
            <person name="Matheny P.B."/>
            <person name="Labbe J."/>
            <person name="Martin F.M."/>
        </authorList>
    </citation>
    <scope>NUCLEOTIDE SEQUENCE</scope>
    <source>
        <strain evidence="1">EC-137</strain>
    </source>
</reference>
<organism evidence="1 2">
    <name type="scientific">Vararia minispora EC-137</name>
    <dbReference type="NCBI Taxonomy" id="1314806"/>
    <lineage>
        <taxon>Eukaryota</taxon>
        <taxon>Fungi</taxon>
        <taxon>Dikarya</taxon>
        <taxon>Basidiomycota</taxon>
        <taxon>Agaricomycotina</taxon>
        <taxon>Agaricomycetes</taxon>
        <taxon>Russulales</taxon>
        <taxon>Lachnocladiaceae</taxon>
        <taxon>Vararia</taxon>
    </lineage>
</organism>
<accession>A0ACB8QEA0</accession>
<protein>
    <submittedName>
        <fullName evidence="1">Beta-glucosidase</fullName>
    </submittedName>
</protein>
<gene>
    <name evidence="1" type="ORF">K488DRAFT_79786</name>
</gene>
<comment type="caution">
    <text evidence="1">The sequence shown here is derived from an EMBL/GenBank/DDBJ whole genome shotgun (WGS) entry which is preliminary data.</text>
</comment>